<gene>
    <name evidence="6" type="ORF">SAMN05660330_03912</name>
</gene>
<dbReference type="GO" id="GO:0016787">
    <property type="term" value="F:hydrolase activity"/>
    <property type="evidence" value="ECO:0007669"/>
    <property type="project" value="UniProtKB-KW"/>
</dbReference>
<dbReference type="InterPro" id="IPR000917">
    <property type="entry name" value="Sulfatase_N"/>
</dbReference>
<keyword evidence="4" id="KW-0106">Calcium</keyword>
<dbReference type="InterPro" id="IPR024607">
    <property type="entry name" value="Sulfatase_CS"/>
</dbReference>
<dbReference type="InterPro" id="IPR017850">
    <property type="entry name" value="Alkaline_phosphatase_core_sf"/>
</dbReference>
<dbReference type="Pfam" id="PF00884">
    <property type="entry name" value="Sulfatase"/>
    <property type="match status" value="1"/>
</dbReference>
<keyword evidence="3" id="KW-0378">Hydrolase</keyword>
<evidence type="ECO:0000313" key="6">
    <source>
        <dbReference type="EMBL" id="SDP74351.1"/>
    </source>
</evidence>
<keyword evidence="7" id="KW-1185">Reference proteome</keyword>
<dbReference type="PANTHER" id="PTHR42693">
    <property type="entry name" value="ARYLSULFATASE FAMILY MEMBER"/>
    <property type="match status" value="1"/>
</dbReference>
<comment type="similarity">
    <text evidence="1">Belongs to the sulfatase family.</text>
</comment>
<evidence type="ECO:0000259" key="5">
    <source>
        <dbReference type="Pfam" id="PF00884"/>
    </source>
</evidence>
<sequence length="792" mass="87311">MKKSTVSLFNFVYLLTPLVVAFSLAVNVQAASRDGSVLPLSPPPFKGTIKKTFEGSIQDFPQPVKPPEGAPNIVVILIDDLGFGQPGTFGGPVPTPKLDSLAAEGLRYNRFHTTAICSPTRAALLTGRNHHQAGFGTITELSTGYPGYNSVWPRSTASIAEILKDNGYSTAAWGKWHNTPDWETTPIGPFEHWPTSLGFEYWYGFQGGESSQWEPQLFRGTTPVEPQKRPEDGYNLNSDLADDAIAWIKRQQAISPDKPFFVYFATGAVHAPLHVSREWIDKFKGQFDQGWDKVREETLKRQKELGVVPENTDLTPRPSSIPPWNSLDADAKRLYARQQEVFAGFLAQTDYEIGRVIDAVHALPDGDNTLIIYVAGDNGPSAEGSLTGTINNLMTQNGIPDTVANQLPHIDEIGSSPEFENHYAVGWAWAGSSPFQWMKRVPSHFGGTRNGMVISWPAQIHDGGGLRAQFHHVVDIAPTIMDAVGIKQPKVVKGTEQVPMAGVSMIYSFDNADAPGQRHTQYFEVGGHRAVYQDGWIAASFHGVPWQLSGSVGFADSKWELYNLEEDFSEAHNLAGQYPEKLAQLEKLFDKEAEIYNVYPLDDRFIERALNPERPSFVRGRTQFDYGAGTVRIPEGNAPPIYQRSHTITADIEVLEDGNSGVIVAEGGSMGGYSLYLDNGVPVYEYNFFGQDHYRLASMEPLAPGAHKVVVVYQQKTPFKRFREFFGGPARLIVDGVEVAQGEIEMVVPGRFSATETLDIGMDLGSTVSRGYAAKAPFAFGGKIDNVRFELK</sequence>
<dbReference type="Gene3D" id="2.60.120.200">
    <property type="match status" value="1"/>
</dbReference>
<dbReference type="GO" id="GO:0046872">
    <property type="term" value="F:metal ion binding"/>
    <property type="evidence" value="ECO:0007669"/>
    <property type="project" value="UniProtKB-KW"/>
</dbReference>
<dbReference type="AlphaFoldDB" id="A0A1H0V7J4"/>
<evidence type="ECO:0000313" key="7">
    <source>
        <dbReference type="Proteomes" id="UP000199073"/>
    </source>
</evidence>
<dbReference type="STRING" id="91360.SAMN05660330_03912"/>
<evidence type="ECO:0000256" key="3">
    <source>
        <dbReference type="ARBA" id="ARBA00022801"/>
    </source>
</evidence>
<accession>A0A1H0V7J4</accession>
<keyword evidence="2" id="KW-0479">Metal-binding</keyword>
<dbReference type="PROSITE" id="PS00523">
    <property type="entry name" value="SULFATASE_1"/>
    <property type="match status" value="1"/>
</dbReference>
<organism evidence="6 7">
    <name type="scientific">Desulforhopalus singaporensis</name>
    <dbReference type="NCBI Taxonomy" id="91360"/>
    <lineage>
        <taxon>Bacteria</taxon>
        <taxon>Pseudomonadati</taxon>
        <taxon>Thermodesulfobacteriota</taxon>
        <taxon>Desulfobulbia</taxon>
        <taxon>Desulfobulbales</taxon>
        <taxon>Desulfocapsaceae</taxon>
        <taxon>Desulforhopalus</taxon>
    </lineage>
</organism>
<dbReference type="Gene3D" id="3.30.1120.10">
    <property type="match status" value="1"/>
</dbReference>
<evidence type="ECO:0000256" key="1">
    <source>
        <dbReference type="ARBA" id="ARBA00008779"/>
    </source>
</evidence>
<dbReference type="Proteomes" id="UP000199073">
    <property type="component" value="Unassembled WGS sequence"/>
</dbReference>
<dbReference type="OrthoDB" id="5500422at2"/>
<dbReference type="InterPro" id="IPR050738">
    <property type="entry name" value="Sulfatase"/>
</dbReference>
<protein>
    <submittedName>
        <fullName evidence="6">Arylsulfatase</fullName>
    </submittedName>
</protein>
<proteinExistence type="inferred from homology"/>
<feature type="domain" description="Sulfatase N-terminal" evidence="5">
    <location>
        <begin position="71"/>
        <end position="486"/>
    </location>
</feature>
<evidence type="ECO:0000256" key="2">
    <source>
        <dbReference type="ARBA" id="ARBA00022723"/>
    </source>
</evidence>
<dbReference type="InterPro" id="IPR013320">
    <property type="entry name" value="ConA-like_dom_sf"/>
</dbReference>
<dbReference type="Gene3D" id="3.40.720.10">
    <property type="entry name" value="Alkaline Phosphatase, subunit A"/>
    <property type="match status" value="1"/>
</dbReference>
<dbReference type="SUPFAM" id="SSF53649">
    <property type="entry name" value="Alkaline phosphatase-like"/>
    <property type="match status" value="1"/>
</dbReference>
<reference evidence="6 7" key="1">
    <citation type="submission" date="2016-10" db="EMBL/GenBank/DDBJ databases">
        <authorList>
            <person name="de Groot N.N."/>
        </authorList>
    </citation>
    <scope>NUCLEOTIDE SEQUENCE [LARGE SCALE GENOMIC DNA]</scope>
    <source>
        <strain evidence="6 7">DSM 12130</strain>
    </source>
</reference>
<dbReference type="SUPFAM" id="SSF49899">
    <property type="entry name" value="Concanavalin A-like lectins/glucanases"/>
    <property type="match status" value="1"/>
</dbReference>
<name>A0A1H0V7J4_9BACT</name>
<dbReference type="CDD" id="cd16025">
    <property type="entry name" value="PAS_like"/>
    <property type="match status" value="1"/>
</dbReference>
<dbReference type="EMBL" id="FNJI01000042">
    <property type="protein sequence ID" value="SDP74351.1"/>
    <property type="molecule type" value="Genomic_DNA"/>
</dbReference>
<evidence type="ECO:0000256" key="4">
    <source>
        <dbReference type="ARBA" id="ARBA00022837"/>
    </source>
</evidence>
<dbReference type="PANTHER" id="PTHR42693:SF43">
    <property type="entry name" value="BLL2667 PROTEIN"/>
    <property type="match status" value="1"/>
</dbReference>